<feature type="compositionally biased region" description="Basic and acidic residues" evidence="1">
    <location>
        <begin position="164"/>
        <end position="185"/>
    </location>
</feature>
<dbReference type="EMBL" id="PDLM01000015">
    <property type="protein sequence ID" value="RDW60872.1"/>
    <property type="molecule type" value="Genomic_DNA"/>
</dbReference>
<dbReference type="AlphaFoldDB" id="A0A3D8QGC3"/>
<feature type="region of interest" description="Disordered" evidence="1">
    <location>
        <begin position="102"/>
        <end position="124"/>
    </location>
</feature>
<reference evidence="2 3" key="1">
    <citation type="journal article" date="2018" name="IMA Fungus">
        <title>IMA Genome-F 9: Draft genome sequence of Annulohypoxylon stygium, Aspergillus mulundensis, Berkeleyomyces basicola (syn. Thielaviopsis basicola), Ceratocystis smalleyi, two Cercospora beticola strains, Coleophoma cylindrospora, Fusarium fracticaudum, Phialophora cf. hyalina, and Morchella septimelata.</title>
        <authorList>
            <person name="Wingfield B.D."/>
            <person name="Bills G.F."/>
            <person name="Dong Y."/>
            <person name="Huang W."/>
            <person name="Nel W.J."/>
            <person name="Swalarsk-Parry B.S."/>
            <person name="Vaghefi N."/>
            <person name="Wilken P.M."/>
            <person name="An Z."/>
            <person name="de Beer Z.W."/>
            <person name="De Vos L."/>
            <person name="Chen L."/>
            <person name="Duong T.A."/>
            <person name="Gao Y."/>
            <person name="Hammerbacher A."/>
            <person name="Kikkert J.R."/>
            <person name="Li Y."/>
            <person name="Li H."/>
            <person name="Li K."/>
            <person name="Li Q."/>
            <person name="Liu X."/>
            <person name="Ma X."/>
            <person name="Naidoo K."/>
            <person name="Pethybridge S.J."/>
            <person name="Sun J."/>
            <person name="Steenkamp E.T."/>
            <person name="van der Nest M.A."/>
            <person name="van Wyk S."/>
            <person name="Wingfield M.J."/>
            <person name="Xiong C."/>
            <person name="Yue Q."/>
            <person name="Zhang X."/>
        </authorList>
    </citation>
    <scope>NUCLEOTIDE SEQUENCE [LARGE SCALE GENOMIC DNA]</scope>
    <source>
        <strain evidence="2 3">BP6252</strain>
    </source>
</reference>
<protein>
    <submittedName>
        <fullName evidence="2">Uncharacterized protein</fullName>
    </submittedName>
</protein>
<evidence type="ECO:0000256" key="1">
    <source>
        <dbReference type="SAM" id="MobiDB-lite"/>
    </source>
</evidence>
<evidence type="ECO:0000313" key="2">
    <source>
        <dbReference type="EMBL" id="RDW60872.1"/>
    </source>
</evidence>
<feature type="region of interest" description="Disordered" evidence="1">
    <location>
        <begin position="213"/>
        <end position="240"/>
    </location>
</feature>
<organism evidence="2 3">
    <name type="scientific">Coleophoma cylindrospora</name>
    <dbReference type="NCBI Taxonomy" id="1849047"/>
    <lineage>
        <taxon>Eukaryota</taxon>
        <taxon>Fungi</taxon>
        <taxon>Dikarya</taxon>
        <taxon>Ascomycota</taxon>
        <taxon>Pezizomycotina</taxon>
        <taxon>Leotiomycetes</taxon>
        <taxon>Helotiales</taxon>
        <taxon>Dermateaceae</taxon>
        <taxon>Coleophoma</taxon>
    </lineage>
</organism>
<gene>
    <name evidence="2" type="ORF">BP6252_12255</name>
</gene>
<proteinExistence type="predicted"/>
<name>A0A3D8QGC3_9HELO</name>
<feature type="region of interest" description="Disordered" evidence="1">
    <location>
        <begin position="331"/>
        <end position="354"/>
    </location>
</feature>
<feature type="compositionally biased region" description="Basic residues" evidence="1">
    <location>
        <begin position="229"/>
        <end position="240"/>
    </location>
</feature>
<accession>A0A3D8QGC3</accession>
<evidence type="ECO:0000313" key="3">
    <source>
        <dbReference type="Proteomes" id="UP000256645"/>
    </source>
</evidence>
<feature type="region of interest" description="Disordered" evidence="1">
    <location>
        <begin position="160"/>
        <end position="185"/>
    </location>
</feature>
<sequence>MTLEGRHLAGSKPLQLPSIDEGFGSMASQYESTSTTSVKCETCAARGHTVYTIQGSPCPRCAINKLTPDPEQPSLNHESLSIRTRGMFSPYYEEVDPLSRRLSQGHGVSRPYHDSYPWVSSTSSSPLTATASVSSLSSVAPSQPSNPYHRHSIATQPFIFASEAEGHGNRKPYRSEKDIRHCDAEKARRDHQATYIDMGHSLRCEFPLDEEDASGDEAELTSELDQGHPNKRKTKEKTTKQHKLHNQVLWEFRACLRIDTDKVRRWLDKVKSQGEELKRRKYELKEGQGRGGLREGERERDRDRCVKAEAVMAMWDLMDREYWKFVAKHEESQDAQSQELEPIPGNRKRCLERL</sequence>
<dbReference type="Proteomes" id="UP000256645">
    <property type="component" value="Unassembled WGS sequence"/>
</dbReference>
<feature type="compositionally biased region" description="Acidic residues" evidence="1">
    <location>
        <begin position="213"/>
        <end position="222"/>
    </location>
</feature>
<comment type="caution">
    <text evidence="2">The sequence shown here is derived from an EMBL/GenBank/DDBJ whole genome shotgun (WGS) entry which is preliminary data.</text>
</comment>
<dbReference type="OrthoDB" id="10293937at2759"/>
<keyword evidence="3" id="KW-1185">Reference proteome</keyword>